<organism evidence="1 2">
    <name type="scientific">Agromyces terreus</name>
    <dbReference type="NCBI Taxonomy" id="424795"/>
    <lineage>
        <taxon>Bacteria</taxon>
        <taxon>Bacillati</taxon>
        <taxon>Actinomycetota</taxon>
        <taxon>Actinomycetes</taxon>
        <taxon>Micrococcales</taxon>
        <taxon>Microbacteriaceae</taxon>
        <taxon>Agromyces</taxon>
    </lineage>
</organism>
<comment type="caution">
    <text evidence="1">The sequence shown here is derived from an EMBL/GenBank/DDBJ whole genome shotgun (WGS) entry which is preliminary data.</text>
</comment>
<name>A0A9X2H418_9MICO</name>
<evidence type="ECO:0000313" key="1">
    <source>
        <dbReference type="EMBL" id="MCP2369679.1"/>
    </source>
</evidence>
<keyword evidence="2" id="KW-1185">Reference proteome</keyword>
<evidence type="ECO:0000313" key="2">
    <source>
        <dbReference type="Proteomes" id="UP001139722"/>
    </source>
</evidence>
<dbReference type="OrthoDB" id="5006797at2"/>
<dbReference type="InterPro" id="IPR032710">
    <property type="entry name" value="NTF2-like_dom_sf"/>
</dbReference>
<protein>
    <submittedName>
        <fullName evidence="1">Uncharacterized protein</fullName>
    </submittedName>
</protein>
<proteinExistence type="predicted"/>
<dbReference type="EMBL" id="JAMZDY010000001">
    <property type="protein sequence ID" value="MCP2369679.1"/>
    <property type="molecule type" value="Genomic_DNA"/>
</dbReference>
<dbReference type="RefSeq" id="WP_156998968.1">
    <property type="nucleotide sequence ID" value="NZ_BAAANU010000002.1"/>
</dbReference>
<gene>
    <name evidence="1" type="ORF">BJ978_000355</name>
</gene>
<dbReference type="Proteomes" id="UP001139722">
    <property type="component" value="Unassembled WGS sequence"/>
</dbReference>
<sequence>MPRHDLAARLLVALRPWNEVGLASVLSPDVRMVVDSGDETGGETRGRSHVIRELEGRLARHPDASLVRVHANGHPGLALRRPDGRVIGVAVIEGSESIRGLWISTAPRKLASWNRRRPQTD</sequence>
<dbReference type="SUPFAM" id="SSF54427">
    <property type="entry name" value="NTF2-like"/>
    <property type="match status" value="1"/>
</dbReference>
<reference evidence="1" key="1">
    <citation type="submission" date="2022-06" db="EMBL/GenBank/DDBJ databases">
        <title>Sequencing the genomes of 1000 actinobacteria strains.</title>
        <authorList>
            <person name="Klenk H.-P."/>
        </authorList>
    </citation>
    <scope>NUCLEOTIDE SEQUENCE</scope>
    <source>
        <strain evidence="1">DSM 22016</strain>
    </source>
</reference>
<dbReference type="AlphaFoldDB" id="A0A9X2H418"/>
<accession>A0A9X2H418</accession>